<reference evidence="2" key="1">
    <citation type="submission" date="2023-03" db="EMBL/GenBank/DDBJ databases">
        <title>Massive genome expansion in bonnet fungi (Mycena s.s.) driven by repeated elements and novel gene families across ecological guilds.</title>
        <authorList>
            <consortium name="Lawrence Berkeley National Laboratory"/>
            <person name="Harder C.B."/>
            <person name="Miyauchi S."/>
            <person name="Viragh M."/>
            <person name="Kuo A."/>
            <person name="Thoen E."/>
            <person name="Andreopoulos B."/>
            <person name="Lu D."/>
            <person name="Skrede I."/>
            <person name="Drula E."/>
            <person name="Henrissat B."/>
            <person name="Morin E."/>
            <person name="Kohler A."/>
            <person name="Barry K."/>
            <person name="LaButti K."/>
            <person name="Morin E."/>
            <person name="Salamov A."/>
            <person name="Lipzen A."/>
            <person name="Mereny Z."/>
            <person name="Hegedus B."/>
            <person name="Baldrian P."/>
            <person name="Stursova M."/>
            <person name="Weitz H."/>
            <person name="Taylor A."/>
            <person name="Grigoriev I.V."/>
            <person name="Nagy L.G."/>
            <person name="Martin F."/>
            <person name="Kauserud H."/>
        </authorList>
    </citation>
    <scope>NUCLEOTIDE SEQUENCE</scope>
    <source>
        <strain evidence="2">9144</strain>
    </source>
</reference>
<accession>A0AAD6UPD3</accession>
<sequence>MNPVSRFSFLCTTLLLEVDAFQRVYTMGTMLFRPFLVAHSAAALLALDEGCTLSSRTVDARTSKINAFNADGEHRVLQYMRLERGCNGGTEREQGAHEKTPVATLVSTKYEAKMEMTSAEEEAVLDDSAITEEQRHSEAAVVHEPPEPVVCGADWSLLRGSGEGILQDI</sequence>
<evidence type="ECO:0000256" key="1">
    <source>
        <dbReference type="SAM" id="SignalP"/>
    </source>
</evidence>
<comment type="caution">
    <text evidence="2">The sequence shown here is derived from an EMBL/GenBank/DDBJ whole genome shotgun (WGS) entry which is preliminary data.</text>
</comment>
<protein>
    <submittedName>
        <fullName evidence="2">Uncharacterized protein</fullName>
    </submittedName>
</protein>
<evidence type="ECO:0000313" key="3">
    <source>
        <dbReference type="Proteomes" id="UP001219525"/>
    </source>
</evidence>
<organism evidence="2 3">
    <name type="scientific">Mycena pura</name>
    <dbReference type="NCBI Taxonomy" id="153505"/>
    <lineage>
        <taxon>Eukaryota</taxon>
        <taxon>Fungi</taxon>
        <taxon>Dikarya</taxon>
        <taxon>Basidiomycota</taxon>
        <taxon>Agaricomycotina</taxon>
        <taxon>Agaricomycetes</taxon>
        <taxon>Agaricomycetidae</taxon>
        <taxon>Agaricales</taxon>
        <taxon>Marasmiineae</taxon>
        <taxon>Mycenaceae</taxon>
        <taxon>Mycena</taxon>
    </lineage>
</organism>
<gene>
    <name evidence="2" type="ORF">GGX14DRAFT_481345</name>
</gene>
<dbReference type="EMBL" id="JARJCW010000131">
    <property type="protein sequence ID" value="KAJ7191570.1"/>
    <property type="molecule type" value="Genomic_DNA"/>
</dbReference>
<feature type="signal peptide" evidence="1">
    <location>
        <begin position="1"/>
        <end position="20"/>
    </location>
</feature>
<evidence type="ECO:0000313" key="2">
    <source>
        <dbReference type="EMBL" id="KAJ7191570.1"/>
    </source>
</evidence>
<proteinExistence type="predicted"/>
<name>A0AAD6UPD3_9AGAR</name>
<dbReference type="AlphaFoldDB" id="A0AAD6UPD3"/>
<keyword evidence="1" id="KW-0732">Signal</keyword>
<feature type="chain" id="PRO_5042113823" evidence="1">
    <location>
        <begin position="21"/>
        <end position="169"/>
    </location>
</feature>
<dbReference type="Proteomes" id="UP001219525">
    <property type="component" value="Unassembled WGS sequence"/>
</dbReference>
<keyword evidence="3" id="KW-1185">Reference proteome</keyword>